<dbReference type="STRING" id="448.Lery_1789"/>
<dbReference type="AlphaFoldDB" id="A0A0W0TLW9"/>
<dbReference type="FunFam" id="3.40.640.10:FF:000010">
    <property type="entry name" value="Phosphoserine aminotransferase"/>
    <property type="match status" value="1"/>
</dbReference>
<evidence type="ECO:0000256" key="11">
    <source>
        <dbReference type="ARBA" id="ARBA00049007"/>
    </source>
</evidence>
<dbReference type="Gene3D" id="3.40.640.10">
    <property type="entry name" value="Type I PLP-dependent aspartate aminotransferase-like (Major domain)"/>
    <property type="match status" value="1"/>
</dbReference>
<dbReference type="RefSeq" id="WP_058526932.1">
    <property type="nucleotide sequence ID" value="NZ_CAAAHY010000012.1"/>
</dbReference>
<dbReference type="NCBIfam" id="TIGR01364">
    <property type="entry name" value="serC_1"/>
    <property type="match status" value="1"/>
</dbReference>
<dbReference type="HAMAP" id="MF_00160">
    <property type="entry name" value="SerC_aminotrans_5"/>
    <property type="match status" value="1"/>
</dbReference>
<dbReference type="EC" id="2.6.1.52" evidence="12"/>
<gene>
    <name evidence="12 15" type="primary">serC</name>
    <name evidence="15" type="ORF">Lery_1789</name>
</gene>
<dbReference type="InterPro" id="IPR020578">
    <property type="entry name" value="Aminotrans_V_PyrdxlP_BS"/>
</dbReference>
<dbReference type="InterPro" id="IPR015421">
    <property type="entry name" value="PyrdxlP-dep_Trfase_major"/>
</dbReference>
<comment type="pathway">
    <text evidence="1 12">Cofactor biosynthesis; pyridoxine 5'-phosphate biosynthesis; pyridoxine 5'-phosphate from D-erythrose 4-phosphate: step 3/5.</text>
</comment>
<dbReference type="UniPathway" id="UPA00135">
    <property type="reaction ID" value="UER00197"/>
</dbReference>
<dbReference type="GO" id="GO:0004648">
    <property type="term" value="F:O-phospho-L-serine:2-oxoglutarate aminotransferase activity"/>
    <property type="evidence" value="ECO:0007669"/>
    <property type="project" value="UniProtKB-UniRule"/>
</dbReference>
<keyword evidence="9 12" id="KW-0718">Serine biosynthesis</keyword>
<feature type="binding site" evidence="12">
    <location>
        <position position="152"/>
    </location>
    <ligand>
        <name>pyridoxal 5'-phosphate</name>
        <dbReference type="ChEBI" id="CHEBI:597326"/>
    </ligand>
</feature>
<dbReference type="PANTHER" id="PTHR43247:SF1">
    <property type="entry name" value="PHOSPHOSERINE AMINOTRANSFERASE"/>
    <property type="match status" value="1"/>
</dbReference>
<dbReference type="UniPathway" id="UPA00244">
    <property type="reaction ID" value="UER00311"/>
</dbReference>
<evidence type="ECO:0000256" key="3">
    <source>
        <dbReference type="ARBA" id="ARBA00006904"/>
    </source>
</evidence>
<keyword evidence="7 12" id="KW-0663">Pyridoxal phosphate</keyword>
<dbReference type="OrthoDB" id="9809412at2"/>
<evidence type="ECO:0000256" key="8">
    <source>
        <dbReference type="ARBA" id="ARBA00023096"/>
    </source>
</evidence>
<dbReference type="EMBL" id="LNYA01000028">
    <property type="protein sequence ID" value="KTC96583.1"/>
    <property type="molecule type" value="Genomic_DNA"/>
</dbReference>
<evidence type="ECO:0000256" key="7">
    <source>
        <dbReference type="ARBA" id="ARBA00022898"/>
    </source>
</evidence>
<feature type="binding site" evidence="12">
    <location>
        <begin position="76"/>
        <end position="77"/>
    </location>
    <ligand>
        <name>pyridoxal 5'-phosphate</name>
        <dbReference type="ChEBI" id="CHEBI:597326"/>
    </ligand>
</feature>
<evidence type="ECO:0000256" key="9">
    <source>
        <dbReference type="ARBA" id="ARBA00023299"/>
    </source>
</evidence>
<evidence type="ECO:0000256" key="6">
    <source>
        <dbReference type="ARBA" id="ARBA00022679"/>
    </source>
</evidence>
<keyword evidence="12" id="KW-0963">Cytoplasm</keyword>
<keyword evidence="4 12" id="KW-0032">Aminotransferase</keyword>
<keyword evidence="6 12" id="KW-0808">Transferase</keyword>
<evidence type="ECO:0000256" key="2">
    <source>
        <dbReference type="ARBA" id="ARBA00005099"/>
    </source>
</evidence>
<dbReference type="NCBIfam" id="NF003764">
    <property type="entry name" value="PRK05355.1"/>
    <property type="match status" value="1"/>
</dbReference>
<proteinExistence type="inferred from homology"/>
<dbReference type="PATRIC" id="fig|448.7.peg.1871"/>
<protein>
    <recommendedName>
        <fullName evidence="12">Phosphoserine aminotransferase</fullName>
        <ecNumber evidence="12">2.6.1.52</ecNumber>
    </recommendedName>
    <alternativeName>
        <fullName evidence="12">Phosphohydroxythreonine aminotransferase</fullName>
        <shortName evidence="12">PSAT</shortName>
    </alternativeName>
</protein>
<dbReference type="GO" id="GO:0006564">
    <property type="term" value="P:L-serine biosynthetic process"/>
    <property type="evidence" value="ECO:0007669"/>
    <property type="project" value="UniProtKB-UniRule"/>
</dbReference>
<dbReference type="GO" id="GO:0005737">
    <property type="term" value="C:cytoplasm"/>
    <property type="evidence" value="ECO:0007669"/>
    <property type="project" value="UniProtKB-SubCell"/>
</dbReference>
<sequence length="362" mass="40597">MTRGYNFGAGPAMLPESLLIEAQNELLDWQGTGMSVMEVGHRTQEFDTLMKRAESNLRELIRIPDNYHVLFMGGAARTQFAVIPMNFLGKKQFGGYLVTGIWSEFAFDEAKKLKAAYCVTSGKAEGFTCIPSPDQWDIKKDSTYIYYTPNETVNGIRLPAPPKTNGIPLIADMTSCLLSEPINVADYDLIFAGAQKNIANSGLTLVIISHRLLESIHDSAIPTMLDYRTYSASHSLYATPPTFNCYMADKMFQWILNEGGVEVLYQRNLEKAKRLYSYIDSSDFYQCKIDPAYRSIVNVCFSLTHSALEELFLTEAKTRGLLALKGHRFVGGLRASMYNSMPMAGVDALIQFMRDFAEEHPI</sequence>
<comment type="subunit">
    <text evidence="12">Homodimer.</text>
</comment>
<comment type="function">
    <text evidence="12">Catalyzes the reversible conversion of 3-phosphohydroxypyruvate to phosphoserine and of 3-hydroxy-2-oxo-4-phosphonooxybutanoate to phosphohydroxythreonine.</text>
</comment>
<feature type="modified residue" description="N6-(pyridoxal phosphate)lysine" evidence="12">
    <location>
        <position position="196"/>
    </location>
</feature>
<evidence type="ECO:0000256" key="1">
    <source>
        <dbReference type="ARBA" id="ARBA00004915"/>
    </source>
</evidence>
<comment type="pathway">
    <text evidence="2 12 13">Amino-acid biosynthesis; L-serine biosynthesis; L-serine from 3-phospho-D-glycerate: step 2/3.</text>
</comment>
<comment type="catalytic activity">
    <reaction evidence="11 12 13">
        <text>O-phospho-L-serine + 2-oxoglutarate = 3-phosphooxypyruvate + L-glutamate</text>
        <dbReference type="Rhea" id="RHEA:14329"/>
        <dbReference type="ChEBI" id="CHEBI:16810"/>
        <dbReference type="ChEBI" id="CHEBI:18110"/>
        <dbReference type="ChEBI" id="CHEBI:29985"/>
        <dbReference type="ChEBI" id="CHEBI:57524"/>
        <dbReference type="EC" id="2.6.1.52"/>
    </reaction>
</comment>
<evidence type="ECO:0000256" key="12">
    <source>
        <dbReference type="HAMAP-Rule" id="MF_00160"/>
    </source>
</evidence>
<dbReference type="InterPro" id="IPR015424">
    <property type="entry name" value="PyrdxlP-dep_Trfase"/>
</dbReference>
<evidence type="ECO:0000259" key="14">
    <source>
        <dbReference type="Pfam" id="PF00266"/>
    </source>
</evidence>
<comment type="cofactor">
    <cofactor evidence="12">
        <name>pyridoxal 5'-phosphate</name>
        <dbReference type="ChEBI" id="CHEBI:597326"/>
    </cofactor>
    <text evidence="12">Binds 1 pyridoxal phosphate per subunit.</text>
</comment>
<comment type="similarity">
    <text evidence="3 12">Belongs to the class-V pyridoxal-phosphate-dependent aminotransferase family. SerC subfamily.</text>
</comment>
<organism evidence="15 16">
    <name type="scientific">Legionella erythra</name>
    <dbReference type="NCBI Taxonomy" id="448"/>
    <lineage>
        <taxon>Bacteria</taxon>
        <taxon>Pseudomonadati</taxon>
        <taxon>Pseudomonadota</taxon>
        <taxon>Gammaproteobacteria</taxon>
        <taxon>Legionellales</taxon>
        <taxon>Legionellaceae</taxon>
        <taxon>Legionella</taxon>
    </lineage>
</organism>
<feature type="binding site" evidence="12">
    <location>
        <position position="195"/>
    </location>
    <ligand>
        <name>pyridoxal 5'-phosphate</name>
        <dbReference type="ChEBI" id="CHEBI:597326"/>
    </ligand>
</feature>
<comment type="caution">
    <text evidence="15">The sequence shown here is derived from an EMBL/GenBank/DDBJ whole genome shotgun (WGS) entry which is preliminary data.</text>
</comment>
<dbReference type="Gene3D" id="3.90.1150.10">
    <property type="entry name" value="Aspartate Aminotransferase, domain 1"/>
    <property type="match status" value="1"/>
</dbReference>
<feature type="binding site" evidence="12">
    <location>
        <position position="102"/>
    </location>
    <ligand>
        <name>pyridoxal 5'-phosphate</name>
        <dbReference type="ChEBI" id="CHEBI:597326"/>
    </ligand>
</feature>
<dbReference type="PANTHER" id="PTHR43247">
    <property type="entry name" value="PHOSPHOSERINE AMINOTRANSFERASE"/>
    <property type="match status" value="1"/>
</dbReference>
<comment type="caution">
    <text evidence="12">Lacks conserved residue(s) required for the propagation of feature annotation.</text>
</comment>
<feature type="domain" description="Aminotransferase class V" evidence="14">
    <location>
        <begin position="5"/>
        <end position="349"/>
    </location>
</feature>
<dbReference type="PIRSF" id="PIRSF000525">
    <property type="entry name" value="SerC"/>
    <property type="match status" value="1"/>
</dbReference>
<keyword evidence="5 12" id="KW-0028">Amino-acid biosynthesis</keyword>
<dbReference type="PROSITE" id="PS00595">
    <property type="entry name" value="AA_TRANSFER_CLASS_5"/>
    <property type="match status" value="1"/>
</dbReference>
<dbReference type="InterPro" id="IPR015422">
    <property type="entry name" value="PyrdxlP-dep_Trfase_small"/>
</dbReference>
<feature type="binding site" evidence="12">
    <location>
        <position position="42"/>
    </location>
    <ligand>
        <name>L-glutamate</name>
        <dbReference type="ChEBI" id="CHEBI:29985"/>
    </ligand>
</feature>
<dbReference type="Proteomes" id="UP000054773">
    <property type="component" value="Unassembled WGS sequence"/>
</dbReference>
<evidence type="ECO:0000256" key="13">
    <source>
        <dbReference type="RuleBase" id="RU004505"/>
    </source>
</evidence>
<comment type="catalytic activity">
    <reaction evidence="10 12">
        <text>4-(phosphooxy)-L-threonine + 2-oxoglutarate = (R)-3-hydroxy-2-oxo-4-phosphooxybutanoate + L-glutamate</text>
        <dbReference type="Rhea" id="RHEA:16573"/>
        <dbReference type="ChEBI" id="CHEBI:16810"/>
        <dbReference type="ChEBI" id="CHEBI:29985"/>
        <dbReference type="ChEBI" id="CHEBI:58452"/>
        <dbReference type="ChEBI" id="CHEBI:58538"/>
        <dbReference type="EC" id="2.6.1.52"/>
    </reaction>
</comment>
<dbReference type="InterPro" id="IPR022278">
    <property type="entry name" value="Pser_aminoTfrase"/>
</dbReference>
<evidence type="ECO:0000256" key="10">
    <source>
        <dbReference type="ARBA" id="ARBA00047630"/>
    </source>
</evidence>
<dbReference type="GO" id="GO:0030170">
    <property type="term" value="F:pyridoxal phosphate binding"/>
    <property type="evidence" value="ECO:0007669"/>
    <property type="project" value="UniProtKB-UniRule"/>
</dbReference>
<evidence type="ECO:0000313" key="15">
    <source>
        <dbReference type="EMBL" id="KTC96583.1"/>
    </source>
</evidence>
<keyword evidence="16" id="KW-1185">Reference proteome</keyword>
<feature type="binding site" evidence="12">
    <location>
        <position position="172"/>
    </location>
    <ligand>
        <name>pyridoxal 5'-phosphate</name>
        <dbReference type="ChEBI" id="CHEBI:597326"/>
    </ligand>
</feature>
<comment type="subcellular location">
    <subcellularLocation>
        <location evidence="12">Cytoplasm</location>
    </subcellularLocation>
</comment>
<reference evidence="15 16" key="1">
    <citation type="submission" date="2015-11" db="EMBL/GenBank/DDBJ databases">
        <title>Genomic analysis of 38 Legionella species identifies large and diverse effector repertoires.</title>
        <authorList>
            <person name="Burstein D."/>
            <person name="Amaro F."/>
            <person name="Zusman T."/>
            <person name="Lifshitz Z."/>
            <person name="Cohen O."/>
            <person name="Gilbert J.A."/>
            <person name="Pupko T."/>
            <person name="Shuman H.A."/>
            <person name="Segal G."/>
        </authorList>
    </citation>
    <scope>NUCLEOTIDE SEQUENCE [LARGE SCALE GENOMIC DNA]</scope>
    <source>
        <strain evidence="15 16">SE-32A-C8</strain>
    </source>
</reference>
<name>A0A0W0TLW9_LEGER</name>
<keyword evidence="8 12" id="KW-0664">Pyridoxine biosynthesis</keyword>
<dbReference type="FunFam" id="3.90.1150.10:FF:000006">
    <property type="entry name" value="Phosphoserine aminotransferase"/>
    <property type="match status" value="1"/>
</dbReference>
<dbReference type="Pfam" id="PF00266">
    <property type="entry name" value="Aminotran_5"/>
    <property type="match status" value="1"/>
</dbReference>
<dbReference type="GO" id="GO:0008615">
    <property type="term" value="P:pyridoxine biosynthetic process"/>
    <property type="evidence" value="ECO:0007669"/>
    <property type="project" value="UniProtKB-UniRule"/>
</dbReference>
<evidence type="ECO:0000256" key="4">
    <source>
        <dbReference type="ARBA" id="ARBA00022576"/>
    </source>
</evidence>
<accession>A0A0W0TLW9</accession>
<dbReference type="InterPro" id="IPR000192">
    <property type="entry name" value="Aminotrans_V_dom"/>
</dbReference>
<evidence type="ECO:0000256" key="5">
    <source>
        <dbReference type="ARBA" id="ARBA00022605"/>
    </source>
</evidence>
<dbReference type="SUPFAM" id="SSF53383">
    <property type="entry name" value="PLP-dependent transferases"/>
    <property type="match status" value="1"/>
</dbReference>
<evidence type="ECO:0000313" key="16">
    <source>
        <dbReference type="Proteomes" id="UP000054773"/>
    </source>
</evidence>